<name>A0A699QW64_TANCI</name>
<reference evidence="3" key="1">
    <citation type="journal article" date="2019" name="Sci. Rep.">
        <title>Draft genome of Tanacetum cinerariifolium, the natural source of mosquito coil.</title>
        <authorList>
            <person name="Yamashiro T."/>
            <person name="Shiraishi A."/>
            <person name="Satake H."/>
            <person name="Nakayama K."/>
        </authorList>
    </citation>
    <scope>NUCLEOTIDE SEQUENCE</scope>
</reference>
<proteinExistence type="predicted"/>
<feature type="coiled-coil region" evidence="1">
    <location>
        <begin position="105"/>
        <end position="146"/>
    </location>
</feature>
<accession>A0A699QW64</accession>
<evidence type="ECO:0000256" key="2">
    <source>
        <dbReference type="SAM" id="MobiDB-lite"/>
    </source>
</evidence>
<protein>
    <submittedName>
        <fullName evidence="3">Uncharacterized protein</fullName>
    </submittedName>
</protein>
<feature type="region of interest" description="Disordered" evidence="2">
    <location>
        <begin position="32"/>
        <end position="85"/>
    </location>
</feature>
<dbReference type="EMBL" id="BKCJ011039582">
    <property type="protein sequence ID" value="GFC72817.1"/>
    <property type="molecule type" value="Genomic_DNA"/>
</dbReference>
<feature type="non-terminal residue" evidence="3">
    <location>
        <position position="183"/>
    </location>
</feature>
<comment type="caution">
    <text evidence="3">The sequence shown here is derived from an EMBL/GenBank/DDBJ whole genome shotgun (WGS) entry which is preliminary data.</text>
</comment>
<feature type="compositionally biased region" description="Pro residues" evidence="2">
    <location>
        <begin position="54"/>
        <end position="79"/>
    </location>
</feature>
<organism evidence="3">
    <name type="scientific">Tanacetum cinerariifolium</name>
    <name type="common">Dalmatian daisy</name>
    <name type="synonym">Chrysanthemum cinerariifolium</name>
    <dbReference type="NCBI Taxonomy" id="118510"/>
    <lineage>
        <taxon>Eukaryota</taxon>
        <taxon>Viridiplantae</taxon>
        <taxon>Streptophyta</taxon>
        <taxon>Embryophyta</taxon>
        <taxon>Tracheophyta</taxon>
        <taxon>Spermatophyta</taxon>
        <taxon>Magnoliopsida</taxon>
        <taxon>eudicotyledons</taxon>
        <taxon>Gunneridae</taxon>
        <taxon>Pentapetalae</taxon>
        <taxon>asterids</taxon>
        <taxon>campanulids</taxon>
        <taxon>Asterales</taxon>
        <taxon>Asteraceae</taxon>
        <taxon>Asteroideae</taxon>
        <taxon>Anthemideae</taxon>
        <taxon>Anthemidinae</taxon>
        <taxon>Tanacetum</taxon>
    </lineage>
</organism>
<evidence type="ECO:0000256" key="1">
    <source>
        <dbReference type="SAM" id="Coils"/>
    </source>
</evidence>
<evidence type="ECO:0000313" key="3">
    <source>
        <dbReference type="EMBL" id="GFC72817.1"/>
    </source>
</evidence>
<sequence>MRRVGKGFSRVETPLFETMLVVRDIAEEVEAQVPAQGDDVHEHAAEEVTTDVVPPTPTSPSPSSPIIPFSPPHQSPCPPQQQDAEGSSYLFQQVLDTCSALVLRVEGLENANAAQQLEIVKLKARVKKLEKLNKVKSSKLRRLKKVGTSQHVKSSDDVENVFNQGRNIVDMDQDEGFELVVDQ</sequence>
<keyword evidence="1" id="KW-0175">Coiled coil</keyword>
<gene>
    <name evidence="3" type="ORF">Tci_844787</name>
</gene>
<dbReference type="AlphaFoldDB" id="A0A699QW64"/>